<feature type="region of interest" description="Disordered" evidence="1">
    <location>
        <begin position="31"/>
        <end position="64"/>
    </location>
</feature>
<proteinExistence type="predicted"/>
<dbReference type="AlphaFoldDB" id="A0A370FIB8"/>
<comment type="caution">
    <text evidence="2">The sequence shown here is derived from an EMBL/GenBank/DDBJ whole genome shotgun (WGS) entry which is preliminary data.</text>
</comment>
<feature type="region of interest" description="Disordered" evidence="1">
    <location>
        <begin position="444"/>
        <end position="499"/>
    </location>
</feature>
<feature type="compositionally biased region" description="Low complexity" evidence="1">
    <location>
        <begin position="31"/>
        <end position="40"/>
    </location>
</feature>
<sequence length="499" mass="55063">MNTAPTGAPRGLLGALPALWSRLFQRSPAAAPRALAEAQPSKPMGEAFADFNPGASRPPNEVGARVPSDLAMERLYRTMWIDTERRALIRSIREMDVLDGRVKRIHGRVARDCIRGGLVFQAAERSSSQTLKREWEAFRGRLQLDVGEKLKSDARGFVMEGNLPLQLVLDDASPRRVVSAIRMPSDTIQPITDMNGRFSDPARAYEQRDVMTGEVLARFAAWQLMMARLDPDNYDDQGSLGRPFLDACATTWRKLVMTEEDLVIRRRVRAPLRLAHVLEGADDAVIAKYRQDVEGEQGQITTDFYLNRKGSVTAIQGDAKLNEIEDVVHLLDTFFAGSPAPKALFGYTNGLSRDILEDLKRDYYDEVDGVQDSLAQAYNLAFRIHLLFRGMDPGADEFTIRFAERRTETPNQVADLALKWLALGLPRDLIYADMGLDPAFVRSKAEEEAQRTDPYPVPPGGTGAPPTPSRVSITPGNARKGESGTAVSQPGSNGGAGRA</sequence>
<evidence type="ECO:0008006" key="4">
    <source>
        <dbReference type="Google" id="ProtNLM"/>
    </source>
</evidence>
<accession>A0A370FIB8</accession>
<evidence type="ECO:0000313" key="3">
    <source>
        <dbReference type="Proteomes" id="UP000255265"/>
    </source>
</evidence>
<organism evidence="2 3">
    <name type="scientific">Pseudacidovorax intermedius</name>
    <dbReference type="NCBI Taxonomy" id="433924"/>
    <lineage>
        <taxon>Bacteria</taxon>
        <taxon>Pseudomonadati</taxon>
        <taxon>Pseudomonadota</taxon>
        <taxon>Betaproteobacteria</taxon>
        <taxon>Burkholderiales</taxon>
        <taxon>Comamonadaceae</taxon>
        <taxon>Pseudacidovorax</taxon>
    </lineage>
</organism>
<reference evidence="2 3" key="1">
    <citation type="submission" date="2018-07" db="EMBL/GenBank/DDBJ databases">
        <title>Genomic Encyclopedia of Type Strains, Phase IV (KMG-IV): sequencing the most valuable type-strain genomes for metagenomic binning, comparative biology and taxonomic classification.</title>
        <authorList>
            <person name="Goeker M."/>
        </authorList>
    </citation>
    <scope>NUCLEOTIDE SEQUENCE [LARGE SCALE GENOMIC DNA]</scope>
    <source>
        <strain evidence="2 3">DSM 21352</strain>
    </source>
</reference>
<evidence type="ECO:0000313" key="2">
    <source>
        <dbReference type="EMBL" id="RDI25161.1"/>
    </source>
</evidence>
<gene>
    <name evidence="2" type="ORF">DFR41_104217</name>
</gene>
<evidence type="ECO:0000256" key="1">
    <source>
        <dbReference type="SAM" id="MobiDB-lite"/>
    </source>
</evidence>
<dbReference type="Proteomes" id="UP000255265">
    <property type="component" value="Unassembled WGS sequence"/>
</dbReference>
<dbReference type="EMBL" id="QQAV01000004">
    <property type="protein sequence ID" value="RDI25161.1"/>
    <property type="molecule type" value="Genomic_DNA"/>
</dbReference>
<name>A0A370FIB8_9BURK</name>
<protein>
    <recommendedName>
        <fullName evidence="4">Phage portal protein</fullName>
    </recommendedName>
</protein>
<keyword evidence="3" id="KW-1185">Reference proteome</keyword>
<dbReference type="RefSeq" id="WP_211322583.1">
    <property type="nucleotide sequence ID" value="NZ_QQAV01000004.1"/>
</dbReference>